<keyword evidence="3" id="KW-1185">Reference proteome</keyword>
<dbReference type="PANTHER" id="PTHR47270:SF13">
    <property type="entry name" value="HEAVY CHAIN-LIKE PROTEIN, PUTATIVE-RELATED"/>
    <property type="match status" value="1"/>
</dbReference>
<evidence type="ECO:0000256" key="1">
    <source>
        <dbReference type="SAM" id="Coils"/>
    </source>
</evidence>
<keyword evidence="1" id="KW-0175">Coiled coil</keyword>
<comment type="caution">
    <text evidence="2">The sequence shown here is derived from an EMBL/GenBank/DDBJ whole genome shotgun (WGS) entry which is preliminary data.</text>
</comment>
<organism evidence="2 3">
    <name type="scientific">Ficus carica</name>
    <name type="common">Common fig</name>
    <dbReference type="NCBI Taxonomy" id="3494"/>
    <lineage>
        <taxon>Eukaryota</taxon>
        <taxon>Viridiplantae</taxon>
        <taxon>Streptophyta</taxon>
        <taxon>Embryophyta</taxon>
        <taxon>Tracheophyta</taxon>
        <taxon>Spermatophyta</taxon>
        <taxon>Magnoliopsida</taxon>
        <taxon>eudicotyledons</taxon>
        <taxon>Gunneridae</taxon>
        <taxon>Pentapetalae</taxon>
        <taxon>rosids</taxon>
        <taxon>fabids</taxon>
        <taxon>Rosales</taxon>
        <taxon>Moraceae</taxon>
        <taxon>Ficeae</taxon>
        <taxon>Ficus</taxon>
    </lineage>
</organism>
<protein>
    <submittedName>
        <fullName evidence="2">Uncharacterized protein</fullName>
    </submittedName>
</protein>
<dbReference type="EMBL" id="BTGU01000043">
    <property type="protein sequence ID" value="GMN52835.1"/>
    <property type="molecule type" value="Genomic_DNA"/>
</dbReference>
<gene>
    <name evidence="2" type="ORF">TIFTF001_021963</name>
</gene>
<evidence type="ECO:0000313" key="2">
    <source>
        <dbReference type="EMBL" id="GMN52835.1"/>
    </source>
</evidence>
<dbReference type="PANTHER" id="PTHR47270">
    <property type="entry name" value="PROTEIN MLP1-LIKE"/>
    <property type="match status" value="1"/>
</dbReference>
<dbReference type="Proteomes" id="UP001187192">
    <property type="component" value="Unassembled WGS sequence"/>
</dbReference>
<sequence>MYELFYKLYEQFRISIANLKNQPLLPAYPEHKHGSESFEVSRSAGLITRKEQDEVVLNTFIQLKNLFEVTITLCAEEFHCGEEEVITRVKKASARHNQLKKYISDCEATDDLKEKPFRKVLETDKLETCNMFQEKMVEFFIKQCDWELHLSKLQEENVLVKEQISGLEDVLRYMMNERESSRLALQNSESHDRVSRLRLEGWRMKRSCKRLELHATSESLVKEKNLLQKSNGELRKQNADLKELCTVLKAELKELQKVFSDMLKEVEALEANEGHKEKLAQEESLLNQLHSETTIEVENPQRTASKDALGIDQLCMDKTWLEAALEEVQGKVKFYESKLEILQMESETKVLRFICELSTSKQKQKILIADFEKVQKMLEDAKANEEKLDNILTRLELRLKALEYEGQKLAEEVSCLKVQLQSSEVHQDEVFALRR</sequence>
<accession>A0AA88AIH0</accession>
<feature type="coiled-coil region" evidence="1">
    <location>
        <begin position="371"/>
        <end position="412"/>
    </location>
</feature>
<reference evidence="2" key="1">
    <citation type="submission" date="2023-07" db="EMBL/GenBank/DDBJ databases">
        <title>draft genome sequence of fig (Ficus carica).</title>
        <authorList>
            <person name="Takahashi T."/>
            <person name="Nishimura K."/>
        </authorList>
    </citation>
    <scope>NUCLEOTIDE SEQUENCE</scope>
</reference>
<evidence type="ECO:0000313" key="3">
    <source>
        <dbReference type="Proteomes" id="UP001187192"/>
    </source>
</evidence>
<feature type="coiled-coil region" evidence="1">
    <location>
        <begin position="224"/>
        <end position="292"/>
    </location>
</feature>
<dbReference type="AlphaFoldDB" id="A0AA88AIH0"/>
<proteinExistence type="predicted"/>
<name>A0AA88AIH0_FICCA</name>